<proteinExistence type="predicted"/>
<organism evidence="1 2">
    <name type="scientific">Portunus trituberculatus</name>
    <name type="common">Swimming crab</name>
    <name type="synonym">Neptunus trituberculatus</name>
    <dbReference type="NCBI Taxonomy" id="210409"/>
    <lineage>
        <taxon>Eukaryota</taxon>
        <taxon>Metazoa</taxon>
        <taxon>Ecdysozoa</taxon>
        <taxon>Arthropoda</taxon>
        <taxon>Crustacea</taxon>
        <taxon>Multicrustacea</taxon>
        <taxon>Malacostraca</taxon>
        <taxon>Eumalacostraca</taxon>
        <taxon>Eucarida</taxon>
        <taxon>Decapoda</taxon>
        <taxon>Pleocyemata</taxon>
        <taxon>Brachyura</taxon>
        <taxon>Eubrachyura</taxon>
        <taxon>Portunoidea</taxon>
        <taxon>Portunidae</taxon>
        <taxon>Portuninae</taxon>
        <taxon>Portunus</taxon>
    </lineage>
</organism>
<name>A0A5B7CJ55_PORTR</name>
<dbReference type="AlphaFoldDB" id="A0A5B7CJ55"/>
<evidence type="ECO:0000313" key="2">
    <source>
        <dbReference type="Proteomes" id="UP000324222"/>
    </source>
</evidence>
<reference evidence="1 2" key="1">
    <citation type="submission" date="2019-05" db="EMBL/GenBank/DDBJ databases">
        <title>Another draft genome of Portunus trituberculatus and its Hox gene families provides insights of decapod evolution.</title>
        <authorList>
            <person name="Jeong J.-H."/>
            <person name="Song I."/>
            <person name="Kim S."/>
            <person name="Choi T."/>
            <person name="Kim D."/>
            <person name="Ryu S."/>
            <person name="Kim W."/>
        </authorList>
    </citation>
    <scope>NUCLEOTIDE SEQUENCE [LARGE SCALE GENOMIC DNA]</scope>
    <source>
        <tissue evidence="1">Muscle</tissue>
    </source>
</reference>
<protein>
    <submittedName>
        <fullName evidence="1">Uncharacterized protein</fullName>
    </submittedName>
</protein>
<dbReference type="Proteomes" id="UP000324222">
    <property type="component" value="Unassembled WGS sequence"/>
</dbReference>
<gene>
    <name evidence="1" type="ORF">E2C01_001012</name>
</gene>
<sequence>MEYDFATPTPLLASHSSVPQFANLRSTEDAPKPKCSAFKDNGVFARFKLFLGLIFGLDGTVSSRRHTQEDDKVRDLISTVFKQYFISMVLLA</sequence>
<evidence type="ECO:0000313" key="1">
    <source>
        <dbReference type="EMBL" id="MPC08426.1"/>
    </source>
</evidence>
<dbReference type="EMBL" id="VSRR010000029">
    <property type="protein sequence ID" value="MPC08426.1"/>
    <property type="molecule type" value="Genomic_DNA"/>
</dbReference>
<comment type="caution">
    <text evidence="1">The sequence shown here is derived from an EMBL/GenBank/DDBJ whole genome shotgun (WGS) entry which is preliminary data.</text>
</comment>
<accession>A0A5B7CJ55</accession>
<keyword evidence="2" id="KW-1185">Reference proteome</keyword>